<dbReference type="Gene3D" id="1.10.260.40">
    <property type="entry name" value="lambda repressor-like DNA-binding domains"/>
    <property type="match status" value="1"/>
</dbReference>
<name>A0A2Y9AWM2_9MICO</name>
<dbReference type="InterPro" id="IPR001387">
    <property type="entry name" value="Cro/C1-type_HTH"/>
</dbReference>
<dbReference type="SUPFAM" id="SSF47413">
    <property type="entry name" value="lambda repressor-like DNA-binding domains"/>
    <property type="match status" value="1"/>
</dbReference>
<keyword evidence="2" id="KW-1185">Reference proteome</keyword>
<sequence length="114" mass="12439">MATAGALAHHVTDLISTLGLTQEEIGSIVDASPRSVSRWARGEVVPQKLNKQRLIELAYVADVVTEVLPADKVNLWMTSPNRLLEHDSPADRIRAGHYRDVLGLIEAMADGVVM</sequence>
<dbReference type="AlphaFoldDB" id="A0A2Y9AWM2"/>
<evidence type="ECO:0000313" key="2">
    <source>
        <dbReference type="Proteomes" id="UP000250222"/>
    </source>
</evidence>
<protein>
    <recommendedName>
        <fullName evidence="3">Antitoxin Xre/MbcA/ParS-like toxin-binding domain-containing protein</fullName>
    </recommendedName>
</protein>
<accession>A0A2Y9AWM2</accession>
<dbReference type="CDD" id="cd00093">
    <property type="entry name" value="HTH_XRE"/>
    <property type="match status" value="1"/>
</dbReference>
<gene>
    <name evidence="1" type="ORF">SAMN05216184_11950</name>
</gene>
<evidence type="ECO:0000313" key="1">
    <source>
        <dbReference type="EMBL" id="SSA46947.1"/>
    </source>
</evidence>
<dbReference type="GO" id="GO:0003677">
    <property type="term" value="F:DNA binding"/>
    <property type="evidence" value="ECO:0007669"/>
    <property type="project" value="InterPro"/>
</dbReference>
<organism evidence="1 2">
    <name type="scientific">Georgenia satyanarayanai</name>
    <dbReference type="NCBI Taxonomy" id="860221"/>
    <lineage>
        <taxon>Bacteria</taxon>
        <taxon>Bacillati</taxon>
        <taxon>Actinomycetota</taxon>
        <taxon>Actinomycetes</taxon>
        <taxon>Micrococcales</taxon>
        <taxon>Bogoriellaceae</taxon>
        <taxon>Georgenia</taxon>
    </lineage>
</organism>
<proteinExistence type="predicted"/>
<dbReference type="RefSeq" id="WP_110853792.1">
    <property type="nucleotide sequence ID" value="NZ_QKLZ01000019.1"/>
</dbReference>
<dbReference type="Proteomes" id="UP000250222">
    <property type="component" value="Unassembled WGS sequence"/>
</dbReference>
<evidence type="ECO:0008006" key="3">
    <source>
        <dbReference type="Google" id="ProtNLM"/>
    </source>
</evidence>
<dbReference type="EMBL" id="UETB01000019">
    <property type="protein sequence ID" value="SSA46947.1"/>
    <property type="molecule type" value="Genomic_DNA"/>
</dbReference>
<dbReference type="OrthoDB" id="5122186at2"/>
<dbReference type="InterPro" id="IPR010982">
    <property type="entry name" value="Lambda_DNA-bd_dom_sf"/>
</dbReference>
<reference evidence="1 2" key="1">
    <citation type="submission" date="2016-10" db="EMBL/GenBank/DDBJ databases">
        <authorList>
            <person name="Cai Z."/>
        </authorList>
    </citation>
    <scope>NUCLEOTIDE SEQUENCE [LARGE SCALE GENOMIC DNA]</scope>
    <source>
        <strain evidence="1 2">CGMCC 1.10826</strain>
    </source>
</reference>